<dbReference type="Proteomes" id="UP001056756">
    <property type="component" value="Chromosome"/>
</dbReference>
<feature type="transmembrane region" description="Helical" evidence="1">
    <location>
        <begin position="404"/>
        <end position="424"/>
    </location>
</feature>
<keyword evidence="1" id="KW-0812">Transmembrane</keyword>
<feature type="transmembrane region" description="Helical" evidence="1">
    <location>
        <begin position="12"/>
        <end position="28"/>
    </location>
</feature>
<sequence>MRTWSLRQSVNLSIALSFIGLLIVYPFQQTFFGGLLFAAFCAATIGGLADSFAVSALFGQPLKVRWPNWLGTNIIARNRDRLIDELVDMVEQELLSTEMIVKQLKDYDAATVIVHYVESTEGKQAIKDLLRQLLVDLLKVSNPAVLSLSLNRLINQGLQHSNLTPIIQQFITWSVKEKYDHMIIATVSKQLRKLLEKPGVKQFLHDFIGTALRSYEQNKKGRQFVNGVAGLNADELTEKLLKIADDLLLAIQNDDHPLQKKLQLYIVQFSNRLQEDEKYAADISRKIEVLFEKLTSSLLTKDMISNVLTQLRDQLDRSEYKNEEGALAAWIDSKVDDLLLSLRFRQQLLEQFNHYIRSALIQFVERNHTYIGQLVRTKLELFNVEQLIALVQEKTEKDLQYIRLNGTAVGSLIGVLLYLIQYSIGGVLS</sequence>
<dbReference type="AlphaFoldDB" id="A0A9J6Z9Z6"/>
<reference evidence="2" key="1">
    <citation type="submission" date="2022-05" db="EMBL/GenBank/DDBJ databases">
        <title>Novel bacterial taxa in a minimal lignocellulolytic consortium and its capacity to transform plastics disclosed by genome-resolved metagenomics.</title>
        <authorList>
            <person name="Rodriguez C.A.D."/>
            <person name="Diaz-Garcia L."/>
            <person name="Herrera K."/>
            <person name="Tarazona N.A."/>
            <person name="Sproer C."/>
            <person name="Overmann J."/>
            <person name="Jimenez D.J."/>
        </authorList>
    </citation>
    <scope>NUCLEOTIDE SEQUENCE</scope>
    <source>
        <strain evidence="2">MAG5</strain>
    </source>
</reference>
<feature type="transmembrane region" description="Helical" evidence="1">
    <location>
        <begin position="34"/>
        <end position="58"/>
    </location>
</feature>
<dbReference type="Pfam" id="PF04286">
    <property type="entry name" value="DUF445"/>
    <property type="match status" value="1"/>
</dbReference>
<dbReference type="PANTHER" id="PTHR38442">
    <property type="entry name" value="INNER MEMBRANE PROTEIN-RELATED"/>
    <property type="match status" value="1"/>
</dbReference>
<accession>A0A9J6Z9Z6</accession>
<gene>
    <name evidence="2" type="ORF">NAG76_14310</name>
</gene>
<dbReference type="KEGG" id="plig:NAG76_14310"/>
<keyword evidence="1" id="KW-0472">Membrane</keyword>
<organism evidence="2 3">
    <name type="scientific">Candidatus Pristimantibacillus lignocellulolyticus</name>
    <dbReference type="NCBI Taxonomy" id="2994561"/>
    <lineage>
        <taxon>Bacteria</taxon>
        <taxon>Bacillati</taxon>
        <taxon>Bacillota</taxon>
        <taxon>Bacilli</taxon>
        <taxon>Bacillales</taxon>
        <taxon>Paenibacillaceae</taxon>
        <taxon>Candidatus Pristimantibacillus</taxon>
    </lineage>
</organism>
<name>A0A9J6Z9Z6_9BACL</name>
<dbReference type="InterPro" id="IPR007383">
    <property type="entry name" value="DUF445"/>
</dbReference>
<dbReference type="EMBL" id="CP097899">
    <property type="protein sequence ID" value="URN93013.1"/>
    <property type="molecule type" value="Genomic_DNA"/>
</dbReference>
<keyword evidence="1" id="KW-1133">Transmembrane helix</keyword>
<evidence type="ECO:0000313" key="3">
    <source>
        <dbReference type="Proteomes" id="UP001056756"/>
    </source>
</evidence>
<evidence type="ECO:0000256" key="1">
    <source>
        <dbReference type="SAM" id="Phobius"/>
    </source>
</evidence>
<dbReference type="PANTHER" id="PTHR38442:SF1">
    <property type="entry name" value="INNER MEMBRANE PROTEIN"/>
    <property type="match status" value="1"/>
</dbReference>
<proteinExistence type="predicted"/>
<protein>
    <submittedName>
        <fullName evidence="2">DUF445 domain-containing protein</fullName>
    </submittedName>
</protein>
<evidence type="ECO:0000313" key="2">
    <source>
        <dbReference type="EMBL" id="URN93013.1"/>
    </source>
</evidence>
<dbReference type="GO" id="GO:0005886">
    <property type="term" value="C:plasma membrane"/>
    <property type="evidence" value="ECO:0007669"/>
    <property type="project" value="TreeGrafter"/>
</dbReference>